<organism evidence="5 6">
    <name type="scientific">Candidatus Thiodiazotropha lotti</name>
    <dbReference type="NCBI Taxonomy" id="2792787"/>
    <lineage>
        <taxon>Bacteria</taxon>
        <taxon>Pseudomonadati</taxon>
        <taxon>Pseudomonadota</taxon>
        <taxon>Gammaproteobacteria</taxon>
        <taxon>Chromatiales</taxon>
        <taxon>Sedimenticolaceae</taxon>
        <taxon>Candidatus Thiodiazotropha</taxon>
    </lineage>
</organism>
<dbReference type="SUPFAM" id="SSF46689">
    <property type="entry name" value="Homeodomain-like"/>
    <property type="match status" value="2"/>
</dbReference>
<evidence type="ECO:0000256" key="3">
    <source>
        <dbReference type="ARBA" id="ARBA00023163"/>
    </source>
</evidence>
<gene>
    <name evidence="5" type="ORF">JAZ04_09640</name>
</gene>
<dbReference type="InterPro" id="IPR050204">
    <property type="entry name" value="AraC_XylS_family_regulators"/>
</dbReference>
<dbReference type="PANTHER" id="PTHR46796">
    <property type="entry name" value="HTH-TYPE TRANSCRIPTIONAL ACTIVATOR RHAS-RELATED"/>
    <property type="match status" value="1"/>
</dbReference>
<comment type="caution">
    <text evidence="5">The sequence shown here is derived from an EMBL/GenBank/DDBJ whole genome shotgun (WGS) entry which is preliminary data.</text>
</comment>
<dbReference type="SUPFAM" id="SSF51182">
    <property type="entry name" value="RmlC-like cupins"/>
    <property type="match status" value="1"/>
</dbReference>
<dbReference type="GO" id="GO:0043565">
    <property type="term" value="F:sequence-specific DNA binding"/>
    <property type="evidence" value="ECO:0007669"/>
    <property type="project" value="InterPro"/>
</dbReference>
<evidence type="ECO:0000313" key="6">
    <source>
        <dbReference type="Proteomes" id="UP000886687"/>
    </source>
</evidence>
<feature type="domain" description="HTH araC/xylS-type" evidence="4">
    <location>
        <begin position="200"/>
        <end position="298"/>
    </location>
</feature>
<dbReference type="InterPro" id="IPR054015">
    <property type="entry name" value="ExsA-like_N"/>
</dbReference>
<keyword evidence="3" id="KW-0804">Transcription</keyword>
<dbReference type="Pfam" id="PF22200">
    <property type="entry name" value="ExsA_N"/>
    <property type="match status" value="1"/>
</dbReference>
<accession>A0A9E4K5D9</accession>
<dbReference type="PROSITE" id="PS00041">
    <property type="entry name" value="HTH_ARAC_FAMILY_1"/>
    <property type="match status" value="1"/>
</dbReference>
<dbReference type="AlphaFoldDB" id="A0A9E4K5D9"/>
<evidence type="ECO:0000313" key="5">
    <source>
        <dbReference type="EMBL" id="MCG7939101.1"/>
    </source>
</evidence>
<dbReference type="Pfam" id="PF12833">
    <property type="entry name" value="HTH_18"/>
    <property type="match status" value="1"/>
</dbReference>
<dbReference type="InterPro" id="IPR018062">
    <property type="entry name" value="HTH_AraC-typ_CS"/>
</dbReference>
<dbReference type="Gene3D" id="1.10.10.60">
    <property type="entry name" value="Homeodomain-like"/>
    <property type="match status" value="2"/>
</dbReference>
<dbReference type="InterPro" id="IPR011051">
    <property type="entry name" value="RmlC_Cupin_sf"/>
</dbReference>
<dbReference type="SMART" id="SM00342">
    <property type="entry name" value="HTH_ARAC"/>
    <property type="match status" value="1"/>
</dbReference>
<dbReference type="EMBL" id="JAEPDI010000005">
    <property type="protein sequence ID" value="MCG7939101.1"/>
    <property type="molecule type" value="Genomic_DNA"/>
</dbReference>
<protein>
    <submittedName>
        <fullName evidence="5">AraC family transcriptional regulator</fullName>
    </submittedName>
</protein>
<dbReference type="Proteomes" id="UP000886687">
    <property type="component" value="Unassembled WGS sequence"/>
</dbReference>
<dbReference type="PROSITE" id="PS01124">
    <property type="entry name" value="HTH_ARAC_FAMILY_2"/>
    <property type="match status" value="1"/>
</dbReference>
<dbReference type="InterPro" id="IPR020449">
    <property type="entry name" value="Tscrpt_reg_AraC-type_HTH"/>
</dbReference>
<dbReference type="PRINTS" id="PR00032">
    <property type="entry name" value="HTHARAC"/>
</dbReference>
<keyword evidence="2" id="KW-0238">DNA-binding</keyword>
<evidence type="ECO:0000256" key="1">
    <source>
        <dbReference type="ARBA" id="ARBA00023015"/>
    </source>
</evidence>
<name>A0A9E4K5D9_9GAMM</name>
<evidence type="ECO:0000259" key="4">
    <source>
        <dbReference type="PROSITE" id="PS01124"/>
    </source>
</evidence>
<evidence type="ECO:0000256" key="2">
    <source>
        <dbReference type="ARBA" id="ARBA00023125"/>
    </source>
</evidence>
<dbReference type="GO" id="GO:0003700">
    <property type="term" value="F:DNA-binding transcription factor activity"/>
    <property type="evidence" value="ECO:0007669"/>
    <property type="project" value="InterPro"/>
</dbReference>
<proteinExistence type="predicted"/>
<keyword evidence="1" id="KW-0805">Transcription regulation</keyword>
<sequence>MNRQMALAHYCEDNVLELPEDLFGLRDINPVLFNNESSIFYKDLESDLANIEFHTRVPCIVYIQAGHEVITTSENQSIEVGPGEVIYLPKGLNLHSDYFHAGDGLNAFLLFVGSDVMAKFLSAGQTPSAAMVNEDAIVKLQASRAVQNYFSAFYTIYDSLDNPSHLLEIKLLEILHLLDIHDSGRLRASLLAVQKGGVKRNIKRLMDQYAISNLSAKQLAVLSGRSLSTFNREFKILYGTTPKQWLIERRIEQAHELLSTEQWSVTDTALQVGYSNVSHFIAAFKKRYGKTPYEIKQQS</sequence>
<dbReference type="InterPro" id="IPR018060">
    <property type="entry name" value="HTH_AraC"/>
</dbReference>
<reference evidence="5" key="1">
    <citation type="journal article" date="2021" name="Proc. Natl. Acad. Sci. U.S.A.">
        <title>Global biogeography of chemosynthetic symbionts reveals both localized and globally distributed symbiont groups. .</title>
        <authorList>
            <person name="Osvatic J.T."/>
            <person name="Wilkins L.G.E."/>
            <person name="Leibrecht L."/>
            <person name="Leray M."/>
            <person name="Zauner S."/>
            <person name="Polzin J."/>
            <person name="Camacho Y."/>
            <person name="Gros O."/>
            <person name="van Gils J.A."/>
            <person name="Eisen J.A."/>
            <person name="Petersen J.M."/>
            <person name="Yuen B."/>
        </authorList>
    </citation>
    <scope>NUCLEOTIDE SEQUENCE</scope>
    <source>
        <strain evidence="5">MAGL173</strain>
    </source>
</reference>
<dbReference type="InterPro" id="IPR009057">
    <property type="entry name" value="Homeodomain-like_sf"/>
</dbReference>